<feature type="compositionally biased region" description="Pro residues" evidence="3">
    <location>
        <begin position="233"/>
        <end position="244"/>
    </location>
</feature>
<dbReference type="Proteomes" id="UP000654471">
    <property type="component" value="Unassembled WGS sequence"/>
</dbReference>
<dbReference type="SUPFAM" id="SSF54631">
    <property type="entry name" value="CBS-domain pair"/>
    <property type="match status" value="1"/>
</dbReference>
<dbReference type="InterPro" id="IPR000644">
    <property type="entry name" value="CBS_dom"/>
</dbReference>
<keyword evidence="6" id="KW-1185">Reference proteome</keyword>
<dbReference type="InterPro" id="IPR046342">
    <property type="entry name" value="CBS_dom_sf"/>
</dbReference>
<evidence type="ECO:0000313" key="5">
    <source>
        <dbReference type="EMBL" id="GGU91466.1"/>
    </source>
</evidence>
<dbReference type="InterPro" id="IPR051257">
    <property type="entry name" value="Diverse_CBS-Domain"/>
</dbReference>
<comment type="caution">
    <text evidence="5">The sequence shown here is derived from an EMBL/GenBank/DDBJ whole genome shotgun (WGS) entry which is preliminary data.</text>
</comment>
<sequence length="268" mass="27974">MRHSPHLVGDVMTRTVVAVGQEATFKEIVETMARWKVGAVRVLAREGRVTGVVSEADLLPKEEVRQADPDRPEQLRRPEDLRKAGELTAGELMSAPAVTVPADATLAQAARAMARRSVERLPVVDAEGMLQGIVSRADLLKVFLRSDDELAAEIRRDIVGHLLAVSHGDLRVTVSDGVVTLSGAGAGHLADPGGGAAGARGGGRGGRDVRRHRADAGADGPGGDAGPVSGEPPRGPYGAPPPRIGPSSGTVSRTSKLAPRPTVRRIHS</sequence>
<gene>
    <name evidence="5" type="ORF">GCM10010211_67780</name>
</gene>
<evidence type="ECO:0000259" key="4">
    <source>
        <dbReference type="PROSITE" id="PS51371"/>
    </source>
</evidence>
<evidence type="ECO:0000313" key="6">
    <source>
        <dbReference type="Proteomes" id="UP000654471"/>
    </source>
</evidence>
<protein>
    <recommendedName>
        <fullName evidence="4">CBS domain-containing protein</fullName>
    </recommendedName>
</protein>
<feature type="region of interest" description="Disordered" evidence="3">
    <location>
        <begin position="60"/>
        <end position="79"/>
    </location>
</feature>
<accession>A0ABQ2VJL6</accession>
<feature type="domain" description="CBS" evidence="4">
    <location>
        <begin position="12"/>
        <end position="69"/>
    </location>
</feature>
<dbReference type="PANTHER" id="PTHR43080">
    <property type="entry name" value="CBS DOMAIN-CONTAINING PROTEIN CBSX3, MITOCHONDRIAL"/>
    <property type="match status" value="1"/>
</dbReference>
<proteinExistence type="predicted"/>
<keyword evidence="1 2" id="KW-0129">CBS domain</keyword>
<feature type="domain" description="CBS" evidence="4">
    <location>
        <begin position="93"/>
        <end position="149"/>
    </location>
</feature>
<dbReference type="PANTHER" id="PTHR43080:SF29">
    <property type="entry name" value="OS02G0818000 PROTEIN"/>
    <property type="match status" value="1"/>
</dbReference>
<evidence type="ECO:0000256" key="1">
    <source>
        <dbReference type="ARBA" id="ARBA00023122"/>
    </source>
</evidence>
<evidence type="ECO:0000256" key="3">
    <source>
        <dbReference type="SAM" id="MobiDB-lite"/>
    </source>
</evidence>
<evidence type="ECO:0000256" key="2">
    <source>
        <dbReference type="PROSITE-ProRule" id="PRU00703"/>
    </source>
</evidence>
<organism evidence="5 6">
    <name type="scientific">Streptomyces albospinus</name>
    <dbReference type="NCBI Taxonomy" id="285515"/>
    <lineage>
        <taxon>Bacteria</taxon>
        <taxon>Bacillati</taxon>
        <taxon>Actinomycetota</taxon>
        <taxon>Actinomycetes</taxon>
        <taxon>Kitasatosporales</taxon>
        <taxon>Streptomycetaceae</taxon>
        <taxon>Streptomyces</taxon>
    </lineage>
</organism>
<feature type="compositionally biased region" description="Gly residues" evidence="3">
    <location>
        <begin position="192"/>
        <end position="204"/>
    </location>
</feature>
<feature type="region of interest" description="Disordered" evidence="3">
    <location>
        <begin position="185"/>
        <end position="268"/>
    </location>
</feature>
<dbReference type="PROSITE" id="PS51371">
    <property type="entry name" value="CBS"/>
    <property type="match status" value="2"/>
</dbReference>
<dbReference type="EMBL" id="BMRP01000038">
    <property type="protein sequence ID" value="GGU91466.1"/>
    <property type="molecule type" value="Genomic_DNA"/>
</dbReference>
<dbReference type="SMART" id="SM00116">
    <property type="entry name" value="CBS"/>
    <property type="match status" value="2"/>
</dbReference>
<dbReference type="Gene3D" id="3.10.580.10">
    <property type="entry name" value="CBS-domain"/>
    <property type="match status" value="1"/>
</dbReference>
<dbReference type="Pfam" id="PF00571">
    <property type="entry name" value="CBS"/>
    <property type="match status" value="2"/>
</dbReference>
<name>A0ABQ2VJL6_9ACTN</name>
<reference evidence="6" key="1">
    <citation type="journal article" date="2019" name="Int. J. Syst. Evol. Microbiol.">
        <title>The Global Catalogue of Microorganisms (GCM) 10K type strain sequencing project: providing services to taxonomists for standard genome sequencing and annotation.</title>
        <authorList>
            <consortium name="The Broad Institute Genomics Platform"/>
            <consortium name="The Broad Institute Genome Sequencing Center for Infectious Disease"/>
            <person name="Wu L."/>
            <person name="Ma J."/>
        </authorList>
    </citation>
    <scope>NUCLEOTIDE SEQUENCE [LARGE SCALE GENOMIC DNA]</scope>
    <source>
        <strain evidence="6">JCM 3399</strain>
    </source>
</reference>